<dbReference type="EMBL" id="LPJV01000062">
    <property type="protein sequence ID" value="KWF45152.1"/>
    <property type="molecule type" value="Genomic_DNA"/>
</dbReference>
<proteinExistence type="predicted"/>
<dbReference type="AlphaFoldDB" id="A0AAW3P7N8"/>
<name>A0AAW3P7N8_9BURK</name>
<dbReference type="RefSeq" id="WP_060188478.1">
    <property type="nucleotide sequence ID" value="NZ_LPJS01000011.1"/>
</dbReference>
<evidence type="ECO:0000313" key="3">
    <source>
        <dbReference type="Proteomes" id="UP000063236"/>
    </source>
</evidence>
<evidence type="ECO:0000256" key="1">
    <source>
        <dbReference type="SAM" id="MobiDB-lite"/>
    </source>
</evidence>
<reference evidence="2 3" key="1">
    <citation type="submission" date="2015-11" db="EMBL/GenBank/DDBJ databases">
        <title>Expanding the genomic diversity of Burkholderia species for the development of highly accurate diagnostics.</title>
        <authorList>
            <person name="Sahl J."/>
            <person name="Keim P."/>
            <person name="Wagner D."/>
        </authorList>
    </citation>
    <scope>NUCLEOTIDE SEQUENCE [LARGE SCALE GENOMIC DNA]</scope>
    <source>
        <strain evidence="2 3">MSMB378WGS</strain>
    </source>
</reference>
<sequence length="94" mass="10407">MRLEIDGAPQRSAVGETQADALERRERHEPGAHGVVREDAAAFGHDQVDVARVRLAPVDRRVMRELLPREMPCDGQLDLATATRLRIVAIKASD</sequence>
<feature type="region of interest" description="Disordered" evidence="1">
    <location>
        <begin position="1"/>
        <end position="35"/>
    </location>
</feature>
<protein>
    <submittedName>
        <fullName evidence="2">Uncharacterized protein</fullName>
    </submittedName>
</protein>
<feature type="compositionally biased region" description="Basic and acidic residues" evidence="1">
    <location>
        <begin position="21"/>
        <end position="35"/>
    </location>
</feature>
<accession>A0AAW3P7N8</accession>
<gene>
    <name evidence="2" type="ORF">WL88_29180</name>
</gene>
<evidence type="ECO:0000313" key="2">
    <source>
        <dbReference type="EMBL" id="KWF45152.1"/>
    </source>
</evidence>
<dbReference type="Proteomes" id="UP000063236">
    <property type="component" value="Unassembled WGS sequence"/>
</dbReference>
<comment type="caution">
    <text evidence="2">The sequence shown here is derived from an EMBL/GenBank/DDBJ whole genome shotgun (WGS) entry which is preliminary data.</text>
</comment>
<organism evidence="2 3">
    <name type="scientific">Burkholderia diffusa</name>
    <dbReference type="NCBI Taxonomy" id="488732"/>
    <lineage>
        <taxon>Bacteria</taxon>
        <taxon>Pseudomonadati</taxon>
        <taxon>Pseudomonadota</taxon>
        <taxon>Betaproteobacteria</taxon>
        <taxon>Burkholderiales</taxon>
        <taxon>Burkholderiaceae</taxon>
        <taxon>Burkholderia</taxon>
        <taxon>Burkholderia cepacia complex</taxon>
    </lineage>
</organism>